<dbReference type="RefSeq" id="WP_169095569.1">
    <property type="nucleotide sequence ID" value="NZ_JABBVZ010000001.1"/>
</dbReference>
<keyword evidence="4" id="KW-1185">Reference proteome</keyword>
<accession>A0A7Y0L019</accession>
<dbReference type="Pfam" id="PF07486">
    <property type="entry name" value="Hydrolase_2"/>
    <property type="match status" value="1"/>
</dbReference>
<organism evidence="3 4">
    <name type="scientific">Sulfobacillus harzensis</name>
    <dbReference type="NCBI Taxonomy" id="2729629"/>
    <lineage>
        <taxon>Bacteria</taxon>
        <taxon>Bacillati</taxon>
        <taxon>Bacillota</taxon>
        <taxon>Clostridia</taxon>
        <taxon>Eubacteriales</taxon>
        <taxon>Clostridiales Family XVII. Incertae Sedis</taxon>
        <taxon>Sulfobacillus</taxon>
    </lineage>
</organism>
<dbReference type="InterPro" id="IPR018392">
    <property type="entry name" value="LysM"/>
</dbReference>
<dbReference type="SUPFAM" id="SSF54106">
    <property type="entry name" value="LysM domain"/>
    <property type="match status" value="2"/>
</dbReference>
<dbReference type="PANTHER" id="PTHR33734:SF22">
    <property type="entry name" value="MEMBRANE-BOUND LYTIC MUREIN TRANSGLYCOSYLASE D"/>
    <property type="match status" value="1"/>
</dbReference>
<feature type="domain" description="LysM" evidence="2">
    <location>
        <begin position="88"/>
        <end position="131"/>
    </location>
</feature>
<feature type="region of interest" description="Disordered" evidence="1">
    <location>
        <begin position="36"/>
        <end position="60"/>
    </location>
</feature>
<dbReference type="CDD" id="cd00118">
    <property type="entry name" value="LysM"/>
    <property type="match status" value="2"/>
</dbReference>
<gene>
    <name evidence="3" type="ORF">HIJ39_00465</name>
</gene>
<dbReference type="SMART" id="SM00257">
    <property type="entry name" value="LysM"/>
    <property type="match status" value="2"/>
</dbReference>
<dbReference type="InterPro" id="IPR036779">
    <property type="entry name" value="LysM_dom_sf"/>
</dbReference>
<dbReference type="GO" id="GO:0016787">
    <property type="term" value="F:hydrolase activity"/>
    <property type="evidence" value="ECO:0007669"/>
    <property type="project" value="InterPro"/>
</dbReference>
<comment type="caution">
    <text evidence="3">The sequence shown here is derived from an EMBL/GenBank/DDBJ whole genome shotgun (WGS) entry which is preliminary data.</text>
</comment>
<dbReference type="AlphaFoldDB" id="A0A7Y0L019"/>
<dbReference type="GO" id="GO:0008932">
    <property type="term" value="F:lytic endotransglycosylase activity"/>
    <property type="evidence" value="ECO:0007669"/>
    <property type="project" value="TreeGrafter"/>
</dbReference>
<proteinExistence type="predicted"/>
<dbReference type="InterPro" id="IPR042047">
    <property type="entry name" value="SleB_dom1"/>
</dbReference>
<dbReference type="Gene3D" id="1.10.10.2520">
    <property type="entry name" value="Cell wall hydrolase SleB, domain 1"/>
    <property type="match status" value="1"/>
</dbReference>
<dbReference type="Pfam" id="PF01476">
    <property type="entry name" value="LysM"/>
    <property type="match status" value="2"/>
</dbReference>
<evidence type="ECO:0000259" key="2">
    <source>
        <dbReference type="PROSITE" id="PS51782"/>
    </source>
</evidence>
<sequence>MSVLPSISRRARSRWMEPVVTAVGAAILGLTMTHATPRMPQTSDSPPPPETNVETVRTSPPPALEQWTIARRVRITLKRAPSPPPAGRIYHIAWGDTLWSLAQRFHVSVASLEVANHLSNPDIEAGSYLVIPEVYHVKPGDTLAAVARAFNVPLVLLWHENRLTRDKLQPGQTLLIPYTGRIPKAEFSAPEMRAAPALNNRGGVSLAANLSPEDILMLAHLVQAEAGNQPFLGQVAVAAVALNRLKTPGYPKTLDGVLFQPGQFETVANGTFWQAPSKQALAAARAAASGWDPTDGALYFYNPSMTNDNWLEGQPVAAVIGNQVFCR</sequence>
<evidence type="ECO:0000313" key="3">
    <source>
        <dbReference type="EMBL" id="NMP20834.1"/>
    </source>
</evidence>
<reference evidence="3 4" key="1">
    <citation type="submission" date="2020-04" db="EMBL/GenBank/DDBJ databases">
        <authorList>
            <person name="Zhang R."/>
            <person name="Schippers A."/>
        </authorList>
    </citation>
    <scope>NUCLEOTIDE SEQUENCE [LARGE SCALE GENOMIC DNA]</scope>
    <source>
        <strain evidence="3 4">DSM 109850</strain>
    </source>
</reference>
<protein>
    <submittedName>
        <fullName evidence="3">LysM peptidoglycan-binding domain-containing protein</fullName>
    </submittedName>
</protein>
<dbReference type="PANTHER" id="PTHR33734">
    <property type="entry name" value="LYSM DOMAIN-CONTAINING GPI-ANCHORED PROTEIN 2"/>
    <property type="match status" value="1"/>
</dbReference>
<dbReference type="Gene3D" id="3.10.350.10">
    <property type="entry name" value="LysM domain"/>
    <property type="match status" value="2"/>
</dbReference>
<evidence type="ECO:0000313" key="4">
    <source>
        <dbReference type="Proteomes" id="UP000533476"/>
    </source>
</evidence>
<dbReference type="InterPro" id="IPR011105">
    <property type="entry name" value="Cell_wall_hydrolase_SleB"/>
</dbReference>
<evidence type="ECO:0000256" key="1">
    <source>
        <dbReference type="SAM" id="MobiDB-lite"/>
    </source>
</evidence>
<dbReference type="PROSITE" id="PS51782">
    <property type="entry name" value="LYSM"/>
    <property type="match status" value="2"/>
</dbReference>
<dbReference type="Proteomes" id="UP000533476">
    <property type="component" value="Unassembled WGS sequence"/>
</dbReference>
<name>A0A7Y0L019_9FIRM</name>
<dbReference type="Gene3D" id="6.20.240.60">
    <property type="match status" value="1"/>
</dbReference>
<dbReference type="EMBL" id="JABBVZ010000001">
    <property type="protein sequence ID" value="NMP20834.1"/>
    <property type="molecule type" value="Genomic_DNA"/>
</dbReference>
<feature type="domain" description="LysM" evidence="2">
    <location>
        <begin position="133"/>
        <end position="176"/>
    </location>
</feature>